<proteinExistence type="predicted"/>
<sequence>MSSGNEDLDEWMTKLDNLQKALKSCSCSRPKNPCSSVHTPHQIAHNNDSQYHVNLETAALQPSDREIPHTNGGEPIPPSNHISYPPGQAQPTKIRLKADRRRPLLPNSRLNPPFTTTHESELSATSNGIPPHISKHTTQRQTSVDRFTRDRLPRPTDQHIELQKRQMDYRSGQSDWPSAVPGSLVSSISAYSLGSSNVRQPTIKSSAFPKPKSVRWSSEAEKCSPDGIKNLVTTLDDIQADLAEAAGKQDKKPVNSGKPSKVPRSREGNVTVTETPDHFIQSPSTVLRHSRGTLHPGRTNGTFDASHNSVTKERGDNFLQESKISAPANSTTYRPTSQTSGVADYSIDSSVSDWSKPTPGNPVHAQKRLPPQSSVYQTPNLKPRTVADGATNLAFWRQEQNCTEDAKIESAGRRNLGDCENKVALRVHQADRTTKAVLIYPNTDASEVMLTLAAKNFLPVSTKLAIVEKVPSMKLERCFEDNENIQECILSWPLNSDNLVFFEEREDLYGILENPADILESDGASRLPAFKEHLYVLEENNRWKRRFCVLRTSGLYASKRQDSDVD</sequence>
<dbReference type="PANTHER" id="PTHR11243:SF23">
    <property type="entry name" value="LD06925P"/>
    <property type="match status" value="1"/>
</dbReference>
<dbReference type="WBParaSite" id="SSLN_0000666501-mRNA-1">
    <property type="protein sequence ID" value="SSLN_0000666501-mRNA-1"/>
    <property type="gene ID" value="SSLN_0000666501"/>
</dbReference>
<feature type="compositionally biased region" description="Polar residues" evidence="1">
    <location>
        <begin position="114"/>
        <end position="128"/>
    </location>
</feature>
<evidence type="ECO:0000313" key="5">
    <source>
        <dbReference type="WBParaSite" id="SSLN_0000666501-mRNA-1"/>
    </source>
</evidence>
<feature type="region of interest" description="Disordered" evidence="1">
    <location>
        <begin position="290"/>
        <end position="315"/>
    </location>
</feature>
<reference evidence="3 4" key="2">
    <citation type="submission" date="2018-11" db="EMBL/GenBank/DDBJ databases">
        <authorList>
            <consortium name="Pathogen Informatics"/>
        </authorList>
    </citation>
    <scope>NUCLEOTIDE SEQUENCE [LARGE SCALE GENOMIC DNA]</scope>
    <source>
        <strain evidence="3 4">NST_G2</strain>
    </source>
</reference>
<organism evidence="5">
    <name type="scientific">Schistocephalus solidus</name>
    <name type="common">Tapeworm</name>
    <dbReference type="NCBI Taxonomy" id="70667"/>
    <lineage>
        <taxon>Eukaryota</taxon>
        <taxon>Metazoa</taxon>
        <taxon>Spiralia</taxon>
        <taxon>Lophotrochozoa</taxon>
        <taxon>Platyhelminthes</taxon>
        <taxon>Cestoda</taxon>
        <taxon>Eucestoda</taxon>
        <taxon>Diphyllobothriidea</taxon>
        <taxon>Diphyllobothriidae</taxon>
        <taxon>Schistocephalus</taxon>
    </lineage>
</organism>
<dbReference type="Gene3D" id="3.10.20.90">
    <property type="entry name" value="Phosphatidylinositol 3-kinase Catalytic Subunit, Chain A, domain 1"/>
    <property type="match status" value="1"/>
</dbReference>
<dbReference type="InterPro" id="IPR039664">
    <property type="entry name" value="GRB/APBB1IP"/>
</dbReference>
<feature type="region of interest" description="Disordered" evidence="1">
    <location>
        <begin position="25"/>
        <end position="48"/>
    </location>
</feature>
<accession>A0A183SQG1</accession>
<evidence type="ECO:0000313" key="4">
    <source>
        <dbReference type="Proteomes" id="UP000275846"/>
    </source>
</evidence>
<dbReference type="EMBL" id="UYSU01033699">
    <property type="protein sequence ID" value="VDL92844.1"/>
    <property type="molecule type" value="Genomic_DNA"/>
</dbReference>
<evidence type="ECO:0000256" key="1">
    <source>
        <dbReference type="SAM" id="MobiDB-lite"/>
    </source>
</evidence>
<name>A0A183SQG1_SCHSO</name>
<dbReference type="SMART" id="SM00314">
    <property type="entry name" value="RA"/>
    <property type="match status" value="1"/>
</dbReference>
<feature type="domain" description="Ras-associating" evidence="2">
    <location>
        <begin position="421"/>
        <end position="508"/>
    </location>
</feature>
<feature type="region of interest" description="Disordered" evidence="1">
    <location>
        <begin position="244"/>
        <end position="275"/>
    </location>
</feature>
<feature type="compositionally biased region" description="Low complexity" evidence="1">
    <location>
        <begin position="104"/>
        <end position="113"/>
    </location>
</feature>
<feature type="compositionally biased region" description="Polar residues" evidence="1">
    <location>
        <begin position="299"/>
        <end position="309"/>
    </location>
</feature>
<dbReference type="SUPFAM" id="SSF54236">
    <property type="entry name" value="Ubiquitin-like"/>
    <property type="match status" value="1"/>
</dbReference>
<keyword evidence="4" id="KW-1185">Reference proteome</keyword>
<gene>
    <name evidence="3" type="ORF">SSLN_LOCUS6459</name>
</gene>
<feature type="region of interest" description="Disordered" evidence="1">
    <location>
        <begin position="64"/>
        <end position="145"/>
    </location>
</feature>
<dbReference type="PANTHER" id="PTHR11243">
    <property type="entry name" value="GROWTH FACTOR RECEPTOR-BOUND PROTEIN"/>
    <property type="match status" value="1"/>
</dbReference>
<dbReference type="OrthoDB" id="6288217at2759"/>
<dbReference type="Gene3D" id="2.30.29.30">
    <property type="entry name" value="Pleckstrin-homology domain (PH domain)/Phosphotyrosine-binding domain (PTB)"/>
    <property type="match status" value="1"/>
</dbReference>
<dbReference type="STRING" id="70667.A0A183SQG1"/>
<dbReference type="Pfam" id="PF21989">
    <property type="entry name" value="RA_2"/>
    <property type="match status" value="1"/>
</dbReference>
<dbReference type="InterPro" id="IPR011993">
    <property type="entry name" value="PH-like_dom_sf"/>
</dbReference>
<reference evidence="5" key="1">
    <citation type="submission" date="2016-06" db="UniProtKB">
        <authorList>
            <consortium name="WormBaseParasite"/>
        </authorList>
    </citation>
    <scope>IDENTIFICATION</scope>
</reference>
<dbReference type="InterPro" id="IPR029071">
    <property type="entry name" value="Ubiquitin-like_domsf"/>
</dbReference>
<dbReference type="AlphaFoldDB" id="A0A183SQG1"/>
<dbReference type="GO" id="GO:0007165">
    <property type="term" value="P:signal transduction"/>
    <property type="evidence" value="ECO:0007669"/>
    <property type="project" value="InterPro"/>
</dbReference>
<evidence type="ECO:0000259" key="2">
    <source>
        <dbReference type="PROSITE" id="PS50200"/>
    </source>
</evidence>
<protein>
    <submittedName>
        <fullName evidence="5">Ras-associating domain-containing protein</fullName>
    </submittedName>
</protein>
<dbReference type="InterPro" id="IPR000159">
    <property type="entry name" value="RA_dom"/>
</dbReference>
<evidence type="ECO:0000313" key="3">
    <source>
        <dbReference type="EMBL" id="VDL92844.1"/>
    </source>
</evidence>
<dbReference type="Proteomes" id="UP000275846">
    <property type="component" value="Unassembled WGS sequence"/>
</dbReference>
<dbReference type="PROSITE" id="PS50200">
    <property type="entry name" value="RA"/>
    <property type="match status" value="1"/>
</dbReference>